<organism evidence="1 2">
    <name type="scientific">Subtercola frigoramans</name>
    <dbReference type="NCBI Taxonomy" id="120298"/>
    <lineage>
        <taxon>Bacteria</taxon>
        <taxon>Bacillati</taxon>
        <taxon>Actinomycetota</taxon>
        <taxon>Actinomycetes</taxon>
        <taxon>Micrococcales</taxon>
        <taxon>Microbacteriaceae</taxon>
        <taxon>Subtercola</taxon>
    </lineage>
</organism>
<sequence>MTEKTWRILIIEDQADLAAAAQREITDAFDLNPAIDVDVQFETDFDAGFARVQRGESDLVVLDVRRDTPNPTTADKTAGHAVFLDIKEARFAPVIFWTALPENVDNEIMLPIVAVVKKDDIDKLPGAIEAAIASRAVDTIDDIEKQVAAVLTKHMWTELGPHWSEYTDGADSATLAQVLISRLARVLDEDREHSFTTHPSHRYVYPPASEIRSPGDILRERGQDWWVVLTPACDFEQKKFEYVLLAHAGPIEAHRKYTAWTSAKAQGKAAKGEWNELRKDVLKATQGRYQYLPAFRDIPDLVIDLENVRSVKVDVLEAMEAVASLVSPFSEALLVQHSQFRGRIGVPDLDEDLIKRRLEDSVLPGQTATGTPSVVPL</sequence>
<keyword evidence="2" id="KW-1185">Reference proteome</keyword>
<dbReference type="Proteomes" id="UP000776164">
    <property type="component" value="Unassembled WGS sequence"/>
</dbReference>
<gene>
    <name evidence="1" type="ORF">JOE66_002145</name>
</gene>
<comment type="caution">
    <text evidence="1">The sequence shown here is derived from an EMBL/GenBank/DDBJ whole genome shotgun (WGS) entry which is preliminary data.</text>
</comment>
<dbReference type="EMBL" id="JAFBBU010000001">
    <property type="protein sequence ID" value="MBM7472511.1"/>
    <property type="molecule type" value="Genomic_DNA"/>
</dbReference>
<dbReference type="RefSeq" id="WP_205109320.1">
    <property type="nucleotide sequence ID" value="NZ_BAAAHT010000004.1"/>
</dbReference>
<evidence type="ECO:0000313" key="2">
    <source>
        <dbReference type="Proteomes" id="UP000776164"/>
    </source>
</evidence>
<protein>
    <recommendedName>
        <fullName evidence="3">Response regulatory domain-containing protein</fullName>
    </recommendedName>
</protein>
<accession>A0ABS2L5Y4</accession>
<name>A0ABS2L5Y4_9MICO</name>
<dbReference type="Gene3D" id="3.40.50.2300">
    <property type="match status" value="1"/>
</dbReference>
<reference evidence="1 2" key="1">
    <citation type="submission" date="2021-01" db="EMBL/GenBank/DDBJ databases">
        <title>Sequencing the genomes of 1000 actinobacteria strains.</title>
        <authorList>
            <person name="Klenk H.-P."/>
        </authorList>
    </citation>
    <scope>NUCLEOTIDE SEQUENCE [LARGE SCALE GENOMIC DNA]</scope>
    <source>
        <strain evidence="1 2">DSM 13057</strain>
    </source>
</reference>
<dbReference type="InterPro" id="IPR011006">
    <property type="entry name" value="CheY-like_superfamily"/>
</dbReference>
<evidence type="ECO:0008006" key="3">
    <source>
        <dbReference type="Google" id="ProtNLM"/>
    </source>
</evidence>
<proteinExistence type="predicted"/>
<evidence type="ECO:0000313" key="1">
    <source>
        <dbReference type="EMBL" id="MBM7472511.1"/>
    </source>
</evidence>
<dbReference type="SUPFAM" id="SSF52172">
    <property type="entry name" value="CheY-like"/>
    <property type="match status" value="1"/>
</dbReference>